<proteinExistence type="predicted"/>
<dbReference type="InterPro" id="IPR013783">
    <property type="entry name" value="Ig-like_fold"/>
</dbReference>
<dbReference type="PANTHER" id="PTHR33307">
    <property type="entry name" value="ALPHA-RHAMNOSIDASE (EUROFUNG)"/>
    <property type="match status" value="1"/>
</dbReference>
<dbReference type="AlphaFoldDB" id="X1V3Q2"/>
<dbReference type="Pfam" id="PF25788">
    <property type="entry name" value="Ig_Rha78A_N"/>
    <property type="match status" value="1"/>
</dbReference>
<dbReference type="PROSITE" id="PS51257">
    <property type="entry name" value="PROKAR_LIPOPROTEIN"/>
    <property type="match status" value="1"/>
</dbReference>
<protein>
    <submittedName>
        <fullName evidence="1">Uncharacterized protein</fullName>
    </submittedName>
</protein>
<feature type="non-terminal residue" evidence="1">
    <location>
        <position position="103"/>
    </location>
</feature>
<dbReference type="Gene3D" id="2.60.40.10">
    <property type="entry name" value="Immunoglobulins"/>
    <property type="match status" value="1"/>
</dbReference>
<dbReference type="InterPro" id="IPR016007">
    <property type="entry name" value="Alpha_rhamnosid"/>
</dbReference>
<accession>X1V3Q2</accession>
<evidence type="ECO:0000313" key="1">
    <source>
        <dbReference type="EMBL" id="GAI99254.1"/>
    </source>
</evidence>
<reference evidence="1" key="1">
    <citation type="journal article" date="2014" name="Front. Microbiol.">
        <title>High frequency of phylogenetically diverse reductive dehalogenase-homologous genes in deep subseafloor sedimentary metagenomes.</title>
        <authorList>
            <person name="Kawai M."/>
            <person name="Futagami T."/>
            <person name="Toyoda A."/>
            <person name="Takaki Y."/>
            <person name="Nishi S."/>
            <person name="Hori S."/>
            <person name="Arai W."/>
            <person name="Tsubouchi T."/>
            <person name="Morono Y."/>
            <person name="Uchiyama I."/>
            <person name="Ito T."/>
            <person name="Fujiyama A."/>
            <person name="Inagaki F."/>
            <person name="Takami H."/>
        </authorList>
    </citation>
    <scope>NUCLEOTIDE SEQUENCE</scope>
    <source>
        <strain evidence="1">Expedition CK06-06</strain>
    </source>
</reference>
<comment type="caution">
    <text evidence="1">The sequence shown here is derived from an EMBL/GenBank/DDBJ whole genome shotgun (WGS) entry which is preliminary data.</text>
</comment>
<dbReference type="PANTHER" id="PTHR33307:SF6">
    <property type="entry name" value="ALPHA-RHAMNOSIDASE (EUROFUNG)-RELATED"/>
    <property type="match status" value="1"/>
</dbReference>
<gene>
    <name evidence="1" type="ORF">S12H4_29669</name>
</gene>
<sequence>MKMRQFVMKMLAGMMMLGMVCLWLSSCAAASVTDRGISVRELHCEYAQNPLGIDAPHPRFSWLLESTRRGQRQTAYQVLVATAVEKLNNNIGDKWDSGKVVSE</sequence>
<organism evidence="1">
    <name type="scientific">marine sediment metagenome</name>
    <dbReference type="NCBI Taxonomy" id="412755"/>
    <lineage>
        <taxon>unclassified sequences</taxon>
        <taxon>metagenomes</taxon>
        <taxon>ecological metagenomes</taxon>
    </lineage>
</organism>
<name>X1V3Q2_9ZZZZ</name>
<dbReference type="EMBL" id="BARW01017136">
    <property type="protein sequence ID" value="GAI99254.1"/>
    <property type="molecule type" value="Genomic_DNA"/>
</dbReference>